<keyword evidence="3" id="KW-0812">Transmembrane</keyword>
<feature type="transmembrane region" description="Helical" evidence="3">
    <location>
        <begin position="153"/>
        <end position="174"/>
    </location>
</feature>
<dbReference type="EMBL" id="JAPJDZ010000055">
    <property type="protein sequence ID" value="MDP5137582.1"/>
    <property type="molecule type" value="Genomic_DNA"/>
</dbReference>
<dbReference type="InterPro" id="IPR050469">
    <property type="entry name" value="Diguanylate_Cyclase"/>
</dbReference>
<dbReference type="Pfam" id="PF00990">
    <property type="entry name" value="GGDEF"/>
    <property type="match status" value="1"/>
</dbReference>
<dbReference type="NCBIfam" id="TIGR00254">
    <property type="entry name" value="GGDEF"/>
    <property type="match status" value="1"/>
</dbReference>
<evidence type="ECO:0000256" key="1">
    <source>
        <dbReference type="ARBA" id="ARBA00012528"/>
    </source>
</evidence>
<gene>
    <name evidence="5" type="ORF">ORJ04_16625</name>
</gene>
<comment type="catalytic activity">
    <reaction evidence="2">
        <text>2 GTP = 3',3'-c-di-GMP + 2 diphosphate</text>
        <dbReference type="Rhea" id="RHEA:24898"/>
        <dbReference type="ChEBI" id="CHEBI:33019"/>
        <dbReference type="ChEBI" id="CHEBI:37565"/>
        <dbReference type="ChEBI" id="CHEBI:58805"/>
        <dbReference type="EC" id="2.7.7.65"/>
    </reaction>
</comment>
<proteinExistence type="predicted"/>
<dbReference type="EC" id="2.7.7.65" evidence="1"/>
<feature type="transmembrane region" description="Helical" evidence="3">
    <location>
        <begin position="120"/>
        <end position="141"/>
    </location>
</feature>
<comment type="caution">
    <text evidence="5">The sequence shown here is derived from an EMBL/GenBank/DDBJ whole genome shotgun (WGS) entry which is preliminary data.</text>
</comment>
<dbReference type="SUPFAM" id="SSF55073">
    <property type="entry name" value="Nucleotide cyclase"/>
    <property type="match status" value="1"/>
</dbReference>
<dbReference type="PANTHER" id="PTHR45138">
    <property type="entry name" value="REGULATORY COMPONENTS OF SENSORY TRANSDUCTION SYSTEM"/>
    <property type="match status" value="1"/>
</dbReference>
<organism evidence="5 6">
    <name type="scientific">Rheinheimera baltica</name>
    <dbReference type="NCBI Taxonomy" id="67576"/>
    <lineage>
        <taxon>Bacteria</taxon>
        <taxon>Pseudomonadati</taxon>
        <taxon>Pseudomonadota</taxon>
        <taxon>Gammaproteobacteria</taxon>
        <taxon>Chromatiales</taxon>
        <taxon>Chromatiaceae</taxon>
        <taxon>Rheinheimera</taxon>
    </lineage>
</organism>
<evidence type="ECO:0000256" key="3">
    <source>
        <dbReference type="SAM" id="Phobius"/>
    </source>
</evidence>
<dbReference type="CDD" id="cd01949">
    <property type="entry name" value="GGDEF"/>
    <property type="match status" value="1"/>
</dbReference>
<dbReference type="InterPro" id="IPR029787">
    <property type="entry name" value="Nucleotide_cyclase"/>
</dbReference>
<evidence type="ECO:0000313" key="6">
    <source>
        <dbReference type="Proteomes" id="UP001231109"/>
    </source>
</evidence>
<feature type="transmembrane region" description="Helical" evidence="3">
    <location>
        <begin position="12"/>
        <end position="28"/>
    </location>
</feature>
<dbReference type="RefSeq" id="WP_305976881.1">
    <property type="nucleotide sequence ID" value="NZ_JAPJDZ010000055.1"/>
</dbReference>
<name>A0ABT9I2J6_9GAMM</name>
<protein>
    <recommendedName>
        <fullName evidence="1">diguanylate cyclase</fullName>
        <ecNumber evidence="1">2.7.7.65</ecNumber>
    </recommendedName>
</protein>
<accession>A0ABT9I2J6</accession>
<dbReference type="PANTHER" id="PTHR45138:SF9">
    <property type="entry name" value="DIGUANYLATE CYCLASE DGCM-RELATED"/>
    <property type="match status" value="1"/>
</dbReference>
<dbReference type="InterPro" id="IPR000160">
    <property type="entry name" value="GGDEF_dom"/>
</dbReference>
<feature type="transmembrane region" description="Helical" evidence="3">
    <location>
        <begin position="194"/>
        <end position="218"/>
    </location>
</feature>
<feature type="transmembrane region" description="Helical" evidence="3">
    <location>
        <begin position="65"/>
        <end position="89"/>
    </location>
</feature>
<dbReference type="Proteomes" id="UP001231109">
    <property type="component" value="Unassembled WGS sequence"/>
</dbReference>
<keyword evidence="3" id="KW-1133">Transmembrane helix</keyword>
<reference evidence="5 6" key="1">
    <citation type="submission" date="2022-11" db="EMBL/GenBank/DDBJ databases">
        <title>Viruses from the air-sea interface of a natural surface slick.</title>
        <authorList>
            <person name="Rahlff J."/>
            <person name="Holmfeldt K."/>
        </authorList>
    </citation>
    <scope>NUCLEOTIDE SEQUENCE [LARGE SCALE GENOMIC DNA]</scope>
    <source>
        <strain evidence="5 6">SMS4</strain>
    </source>
</reference>
<keyword evidence="3" id="KW-0472">Membrane</keyword>
<dbReference type="SMART" id="SM00267">
    <property type="entry name" value="GGDEF"/>
    <property type="match status" value="1"/>
</dbReference>
<sequence>MPVSTTEQQILAFIMLLAGISAIAWLILSRLMRIAPIASLRFSVANMLLFVGIALLFLRQQDSGVLLWQGADLLALLAFVALKAGFLALFKRPSAIKTDVVLLLLWAILALQVPDNNKDNWLGLLFSAFAFISLTSSTAILYQASANSFKKRYAAAVAAPLAGISLLFLLRFLATLFIDEPTTPAVHQGKSQLYWAYLVFVLLVNIIIFSSTLVRLVAKIRHLADRDQLTGLYNRFALNRKLAVCQQLHARHQQPYAILLLDLDHFKQINDQYGHLTGDKVLKHAARLLSKHIRLEDTAGRFGGEEFLVLLPQTERTAAEQVADKLINMFRQHPLQVDDTVIPLTTSIGIAIADTQTPVASTVTMLQQADQALYLAKDQGRNQVVIYHTSPASCV</sequence>
<feature type="transmembrane region" description="Helical" evidence="3">
    <location>
        <begin position="40"/>
        <end position="59"/>
    </location>
</feature>
<dbReference type="PROSITE" id="PS50887">
    <property type="entry name" value="GGDEF"/>
    <property type="match status" value="1"/>
</dbReference>
<feature type="transmembrane region" description="Helical" evidence="3">
    <location>
        <begin position="96"/>
        <end position="114"/>
    </location>
</feature>
<evidence type="ECO:0000313" key="5">
    <source>
        <dbReference type="EMBL" id="MDP5137582.1"/>
    </source>
</evidence>
<evidence type="ECO:0000259" key="4">
    <source>
        <dbReference type="PROSITE" id="PS50887"/>
    </source>
</evidence>
<dbReference type="Gene3D" id="3.30.70.270">
    <property type="match status" value="1"/>
</dbReference>
<keyword evidence="6" id="KW-1185">Reference proteome</keyword>
<dbReference type="InterPro" id="IPR043128">
    <property type="entry name" value="Rev_trsase/Diguanyl_cyclase"/>
</dbReference>
<feature type="domain" description="GGDEF" evidence="4">
    <location>
        <begin position="254"/>
        <end position="389"/>
    </location>
</feature>
<evidence type="ECO:0000256" key="2">
    <source>
        <dbReference type="ARBA" id="ARBA00034247"/>
    </source>
</evidence>